<dbReference type="NCBIfam" id="NF002074">
    <property type="entry name" value="PRK00913.1-4"/>
    <property type="match status" value="1"/>
</dbReference>
<feature type="binding site" evidence="8">
    <location>
        <position position="338"/>
    </location>
    <ligand>
        <name>Mn(2+)</name>
        <dbReference type="ChEBI" id="CHEBI:29035"/>
        <label>1</label>
    </ligand>
</feature>
<evidence type="ECO:0000256" key="2">
    <source>
        <dbReference type="ARBA" id="ARBA00000967"/>
    </source>
</evidence>
<dbReference type="HAMAP" id="MF_00181">
    <property type="entry name" value="Cytosol_peptidase_M17"/>
    <property type="match status" value="1"/>
</dbReference>
<keyword evidence="8" id="KW-0479">Metal-binding</keyword>
<evidence type="ECO:0000256" key="1">
    <source>
        <dbReference type="ARBA" id="ARBA00000135"/>
    </source>
</evidence>
<dbReference type="InterPro" id="IPR011356">
    <property type="entry name" value="Leucine_aapep/pepB"/>
</dbReference>
<feature type="binding site" evidence="8">
    <location>
        <position position="277"/>
    </location>
    <ligand>
        <name>Mn(2+)</name>
        <dbReference type="ChEBI" id="CHEBI:29035"/>
        <label>2</label>
    </ligand>
</feature>
<evidence type="ECO:0000259" key="9">
    <source>
        <dbReference type="PROSITE" id="PS00631"/>
    </source>
</evidence>
<protein>
    <recommendedName>
        <fullName evidence="8">Probable cytosol aminopeptidase</fullName>
        <ecNumber evidence="8">3.4.11.1</ecNumber>
    </recommendedName>
    <alternativeName>
        <fullName evidence="8">Leucine aminopeptidase</fullName>
        <shortName evidence="8">LAP</shortName>
        <ecNumber evidence="8">3.4.11.10</ecNumber>
    </alternativeName>
    <alternativeName>
        <fullName evidence="8">Leucyl aminopeptidase</fullName>
    </alternativeName>
</protein>
<comment type="subcellular location">
    <subcellularLocation>
        <location evidence="8">Cytoplasm</location>
    </subcellularLocation>
</comment>
<dbReference type="InterPro" id="IPR000819">
    <property type="entry name" value="Peptidase_M17_C"/>
</dbReference>
<evidence type="ECO:0000256" key="3">
    <source>
        <dbReference type="ARBA" id="ARBA00009528"/>
    </source>
</evidence>
<feature type="binding site" evidence="8">
    <location>
        <position position="259"/>
    </location>
    <ligand>
        <name>Mn(2+)</name>
        <dbReference type="ChEBI" id="CHEBI:29035"/>
        <label>1</label>
    </ligand>
</feature>
<dbReference type="NCBIfam" id="NF002075">
    <property type="entry name" value="PRK00913.2-2"/>
    <property type="match status" value="1"/>
</dbReference>
<evidence type="ECO:0000313" key="11">
    <source>
        <dbReference type="Proteomes" id="UP000295733"/>
    </source>
</evidence>
<comment type="caution">
    <text evidence="10">The sequence shown here is derived from an EMBL/GenBank/DDBJ whole genome shotgun (WGS) entry which is preliminary data.</text>
</comment>
<keyword evidence="4 8" id="KW-0031">Aminopeptidase</keyword>
<dbReference type="NCBIfam" id="NF002077">
    <property type="entry name" value="PRK00913.2-4"/>
    <property type="match status" value="1"/>
</dbReference>
<name>A0A4R2NNH2_RHOAD</name>
<dbReference type="InterPro" id="IPR008283">
    <property type="entry name" value="Peptidase_M17_N"/>
</dbReference>
<keyword evidence="6 8" id="KW-0378">Hydrolase</keyword>
<dbReference type="EMBL" id="SLXL01000004">
    <property type="protein sequence ID" value="TCP23112.1"/>
    <property type="molecule type" value="Genomic_DNA"/>
</dbReference>
<feature type="active site" evidence="8">
    <location>
        <position position="340"/>
    </location>
</feature>
<gene>
    <name evidence="8" type="primary">pepA</name>
    <name evidence="10" type="ORF">EV656_10483</name>
</gene>
<feature type="binding site" evidence="8">
    <location>
        <position position="254"/>
    </location>
    <ligand>
        <name>Mn(2+)</name>
        <dbReference type="ChEBI" id="CHEBI:29035"/>
        <label>2</label>
    </ligand>
</feature>
<keyword evidence="8" id="KW-0963">Cytoplasm</keyword>
<dbReference type="Pfam" id="PF02789">
    <property type="entry name" value="Peptidase_M17_N"/>
    <property type="match status" value="1"/>
</dbReference>
<dbReference type="InterPro" id="IPR023042">
    <property type="entry name" value="Peptidase_M17_leu_NH2_pept"/>
</dbReference>
<dbReference type="RefSeq" id="WP_132602039.1">
    <property type="nucleotide sequence ID" value="NZ_NRRP01000002.1"/>
</dbReference>
<evidence type="ECO:0000256" key="7">
    <source>
        <dbReference type="ARBA" id="ARBA00023211"/>
    </source>
</evidence>
<dbReference type="PANTHER" id="PTHR11963:SF23">
    <property type="entry name" value="CYTOSOL AMINOPEPTIDASE"/>
    <property type="match status" value="1"/>
</dbReference>
<comment type="function">
    <text evidence="8">Presumably involved in the processing and regular turnover of intracellular proteins. Catalyzes the removal of unsubstituted N-terminal amino acids from various peptides.</text>
</comment>
<feature type="active site" evidence="8">
    <location>
        <position position="266"/>
    </location>
</feature>
<dbReference type="Pfam" id="PF00883">
    <property type="entry name" value="Peptidase_M17"/>
    <property type="match status" value="1"/>
</dbReference>
<dbReference type="PRINTS" id="PR00481">
    <property type="entry name" value="LAMNOPPTDASE"/>
</dbReference>
<keyword evidence="5 8" id="KW-0645">Protease</keyword>
<comment type="cofactor">
    <cofactor evidence="8">
        <name>Mn(2+)</name>
        <dbReference type="ChEBI" id="CHEBI:29035"/>
    </cofactor>
    <text evidence="8">Binds 2 manganese ions per subunit.</text>
</comment>
<feature type="domain" description="Cytosol aminopeptidase" evidence="9">
    <location>
        <begin position="334"/>
        <end position="341"/>
    </location>
</feature>
<dbReference type="GO" id="GO:0006508">
    <property type="term" value="P:proteolysis"/>
    <property type="evidence" value="ECO:0007669"/>
    <property type="project" value="UniProtKB-KW"/>
</dbReference>
<dbReference type="OrthoDB" id="9809354at2"/>
<evidence type="ECO:0000256" key="8">
    <source>
        <dbReference type="HAMAP-Rule" id="MF_00181"/>
    </source>
</evidence>
<dbReference type="GO" id="GO:0005737">
    <property type="term" value="C:cytoplasm"/>
    <property type="evidence" value="ECO:0007669"/>
    <property type="project" value="UniProtKB-SubCell"/>
</dbReference>
<evidence type="ECO:0000256" key="6">
    <source>
        <dbReference type="ARBA" id="ARBA00022801"/>
    </source>
</evidence>
<reference evidence="10 11" key="1">
    <citation type="submission" date="2019-03" db="EMBL/GenBank/DDBJ databases">
        <title>Genomic Encyclopedia of Type Strains, Phase IV (KMG-IV): sequencing the most valuable type-strain genomes for metagenomic binning, comparative biology and taxonomic classification.</title>
        <authorList>
            <person name="Goeker M."/>
        </authorList>
    </citation>
    <scope>NUCLEOTIDE SEQUENCE [LARGE SCALE GENOMIC DNA]</scope>
    <source>
        <strain evidence="10 11">DSM 2781</strain>
    </source>
</reference>
<dbReference type="PANTHER" id="PTHR11963">
    <property type="entry name" value="LEUCINE AMINOPEPTIDASE-RELATED"/>
    <property type="match status" value="1"/>
</dbReference>
<evidence type="ECO:0000313" key="10">
    <source>
        <dbReference type="EMBL" id="TCP23112.1"/>
    </source>
</evidence>
<dbReference type="CDD" id="cd00433">
    <property type="entry name" value="Peptidase_M17"/>
    <property type="match status" value="1"/>
</dbReference>
<keyword evidence="11" id="KW-1185">Reference proteome</keyword>
<feature type="binding site" evidence="8">
    <location>
        <position position="338"/>
    </location>
    <ligand>
        <name>Mn(2+)</name>
        <dbReference type="ChEBI" id="CHEBI:29035"/>
        <label>2</label>
    </ligand>
</feature>
<dbReference type="Gene3D" id="3.40.220.10">
    <property type="entry name" value="Leucine Aminopeptidase, subunit E, domain 1"/>
    <property type="match status" value="1"/>
</dbReference>
<comment type="catalytic activity">
    <reaction evidence="2 8">
        <text>Release of an N-terminal amino acid, preferentially leucine, but not glutamic or aspartic acids.</text>
        <dbReference type="EC" id="3.4.11.10"/>
    </reaction>
</comment>
<dbReference type="GO" id="GO:0070006">
    <property type="term" value="F:metalloaminopeptidase activity"/>
    <property type="evidence" value="ECO:0007669"/>
    <property type="project" value="InterPro"/>
</dbReference>
<dbReference type="AlphaFoldDB" id="A0A4R2NNH2"/>
<organism evidence="10 11">
    <name type="scientific">Rhodovulum adriaticum</name>
    <name type="common">Rhodopseudomonas adriatica</name>
    <dbReference type="NCBI Taxonomy" id="35804"/>
    <lineage>
        <taxon>Bacteria</taxon>
        <taxon>Pseudomonadati</taxon>
        <taxon>Pseudomonadota</taxon>
        <taxon>Alphaproteobacteria</taxon>
        <taxon>Rhodobacterales</taxon>
        <taxon>Paracoccaceae</taxon>
        <taxon>Rhodovulum</taxon>
    </lineage>
</organism>
<feature type="binding site" evidence="8">
    <location>
        <position position="336"/>
    </location>
    <ligand>
        <name>Mn(2+)</name>
        <dbReference type="ChEBI" id="CHEBI:29035"/>
        <label>1</label>
    </ligand>
</feature>
<dbReference type="SUPFAM" id="SSF53187">
    <property type="entry name" value="Zn-dependent exopeptidases"/>
    <property type="match status" value="1"/>
</dbReference>
<evidence type="ECO:0000256" key="5">
    <source>
        <dbReference type="ARBA" id="ARBA00022670"/>
    </source>
</evidence>
<dbReference type="Proteomes" id="UP000295733">
    <property type="component" value="Unassembled WGS sequence"/>
</dbReference>
<dbReference type="InterPro" id="IPR043472">
    <property type="entry name" value="Macro_dom-like"/>
</dbReference>
<dbReference type="Gene3D" id="3.40.630.10">
    <property type="entry name" value="Zn peptidases"/>
    <property type="match status" value="1"/>
</dbReference>
<sequence length="489" mass="51398">MTTPIGITFAETDLDAIEEAAGRVAVFVDAEGKLDPAGRRVNRLMRGALARFIESDTFSKLKPGEAATLAFPAHMAAQAVDVVRLDRRPTVEEARKAGAALARLLDTAGMLVLAGSNPRASDVAFGLALRAYGFDAHKTAEPTVPGAVKVMATKPEEVAAKAGPMAALAEGVFFTRDLVNEPANILTTDDFAARLAAMQELGLEVEILEEADLEKLGMRALLAVGQGSESPSKVVVMQWRGGDADQAPLALVGKGVVFDTGGISIKPAAGMEEMTMDMGGAGVVAGVMRTLALRKAKANVVGLVGLVENMPDGRAQRPGDVVRTMKGDTVEVINTDAEGRLVLCDVLWYAQDRFQPAGVIDLATLTGAIIIGLGHHHAGVFSNDDALCDAFLKAAGAEAEGAWRMPLGEAYDRQLKSQYADMKNVGGRAAGSITAAQFLQRFVKDGCPWIHLDIAGVARVGEDTMLAPKGATGWGVLALNRLVADRFEG</sequence>
<keyword evidence="7 8" id="KW-0464">Manganese</keyword>
<dbReference type="PROSITE" id="PS00631">
    <property type="entry name" value="CYTOSOL_AP"/>
    <property type="match status" value="1"/>
</dbReference>
<accession>A0A4R2NNH2</accession>
<feature type="binding site" evidence="8">
    <location>
        <position position="259"/>
    </location>
    <ligand>
        <name>Mn(2+)</name>
        <dbReference type="ChEBI" id="CHEBI:29035"/>
        <label>2</label>
    </ligand>
</feature>
<proteinExistence type="inferred from homology"/>
<dbReference type="EC" id="3.4.11.10" evidence="8"/>
<dbReference type="EC" id="3.4.11.1" evidence="8"/>
<comment type="similarity">
    <text evidence="3 8">Belongs to the peptidase M17 family.</text>
</comment>
<evidence type="ECO:0000256" key="4">
    <source>
        <dbReference type="ARBA" id="ARBA00022438"/>
    </source>
</evidence>
<dbReference type="SUPFAM" id="SSF52949">
    <property type="entry name" value="Macro domain-like"/>
    <property type="match status" value="1"/>
</dbReference>
<comment type="catalytic activity">
    <reaction evidence="1 8">
        <text>Release of an N-terminal amino acid, Xaa-|-Yaa-, in which Xaa is preferably Leu, but may be other amino acids including Pro although not Arg or Lys, and Yaa may be Pro. Amino acid amides and methyl esters are also readily hydrolyzed, but rates on arylamides are exceedingly low.</text>
        <dbReference type="EC" id="3.4.11.1"/>
    </reaction>
</comment>
<dbReference type="GO" id="GO:0030145">
    <property type="term" value="F:manganese ion binding"/>
    <property type="evidence" value="ECO:0007669"/>
    <property type="project" value="UniProtKB-UniRule"/>
</dbReference>